<feature type="region of interest" description="Disordered" evidence="1">
    <location>
        <begin position="91"/>
        <end position="112"/>
    </location>
</feature>
<name>A0A4Z2HVB4_9TELE</name>
<evidence type="ECO:0000313" key="3">
    <source>
        <dbReference type="Proteomes" id="UP000314294"/>
    </source>
</evidence>
<protein>
    <submittedName>
        <fullName evidence="2">Uncharacterized protein</fullName>
    </submittedName>
</protein>
<accession>A0A4Z2HVB4</accession>
<dbReference type="Proteomes" id="UP000314294">
    <property type="component" value="Unassembled WGS sequence"/>
</dbReference>
<proteinExistence type="predicted"/>
<comment type="caution">
    <text evidence="2">The sequence shown here is derived from an EMBL/GenBank/DDBJ whole genome shotgun (WGS) entry which is preliminary data.</text>
</comment>
<dbReference type="AlphaFoldDB" id="A0A4Z2HVB4"/>
<dbReference type="EMBL" id="SRLO01000174">
    <property type="protein sequence ID" value="TNN69608.1"/>
    <property type="molecule type" value="Genomic_DNA"/>
</dbReference>
<sequence>MDPYEANALTVQQNVVPQTFTRPPPPLPLHFPGFLNFSSPLSGPPVRALGRVELAACQAVVLPSGAGSRPARSTAYQPRIQLSVKEGWKDGGIIGRSGSERDQAFRGPTNEGMIESKEGWVLDGKREWREIWLKNGGMK</sequence>
<keyword evidence="3" id="KW-1185">Reference proteome</keyword>
<reference evidence="2 3" key="1">
    <citation type="submission" date="2019-03" db="EMBL/GenBank/DDBJ databases">
        <title>First draft genome of Liparis tanakae, snailfish: a comprehensive survey of snailfish specific genes.</title>
        <authorList>
            <person name="Kim W."/>
            <person name="Song I."/>
            <person name="Jeong J.-H."/>
            <person name="Kim D."/>
            <person name="Kim S."/>
            <person name="Ryu S."/>
            <person name="Song J.Y."/>
            <person name="Lee S.K."/>
        </authorList>
    </citation>
    <scope>NUCLEOTIDE SEQUENCE [LARGE SCALE GENOMIC DNA]</scope>
    <source>
        <tissue evidence="2">Muscle</tissue>
    </source>
</reference>
<organism evidence="2 3">
    <name type="scientific">Liparis tanakae</name>
    <name type="common">Tanaka's snailfish</name>
    <dbReference type="NCBI Taxonomy" id="230148"/>
    <lineage>
        <taxon>Eukaryota</taxon>
        <taxon>Metazoa</taxon>
        <taxon>Chordata</taxon>
        <taxon>Craniata</taxon>
        <taxon>Vertebrata</taxon>
        <taxon>Euteleostomi</taxon>
        <taxon>Actinopterygii</taxon>
        <taxon>Neopterygii</taxon>
        <taxon>Teleostei</taxon>
        <taxon>Neoteleostei</taxon>
        <taxon>Acanthomorphata</taxon>
        <taxon>Eupercaria</taxon>
        <taxon>Perciformes</taxon>
        <taxon>Cottioidei</taxon>
        <taxon>Cottales</taxon>
        <taxon>Liparidae</taxon>
        <taxon>Liparis</taxon>
    </lineage>
</organism>
<evidence type="ECO:0000256" key="1">
    <source>
        <dbReference type="SAM" id="MobiDB-lite"/>
    </source>
</evidence>
<gene>
    <name evidence="2" type="ORF">EYF80_020253</name>
</gene>
<evidence type="ECO:0000313" key="2">
    <source>
        <dbReference type="EMBL" id="TNN69608.1"/>
    </source>
</evidence>